<evidence type="ECO:0000256" key="9">
    <source>
        <dbReference type="SAM" id="Phobius"/>
    </source>
</evidence>
<feature type="transmembrane region" description="Helical" evidence="9">
    <location>
        <begin position="118"/>
        <end position="140"/>
    </location>
</feature>
<evidence type="ECO:0000256" key="6">
    <source>
        <dbReference type="ARBA" id="ARBA00022989"/>
    </source>
</evidence>
<evidence type="ECO:0000313" key="11">
    <source>
        <dbReference type="Proteomes" id="UP000321721"/>
    </source>
</evidence>
<protein>
    <submittedName>
        <fullName evidence="10">YeeE/YedE family protein</fullName>
    </submittedName>
</protein>
<feature type="transmembrane region" description="Helical" evidence="9">
    <location>
        <begin position="152"/>
        <end position="178"/>
    </location>
</feature>
<evidence type="ECO:0000313" key="10">
    <source>
        <dbReference type="EMBL" id="TXB64859.1"/>
    </source>
</evidence>
<dbReference type="AlphaFoldDB" id="A0A5C6RS46"/>
<name>A0A5C6RS46_9FLAO</name>
<accession>A0A5C6RS46</accession>
<feature type="transmembrane region" description="Helical" evidence="9">
    <location>
        <begin position="61"/>
        <end position="83"/>
    </location>
</feature>
<evidence type="ECO:0000256" key="4">
    <source>
        <dbReference type="ARBA" id="ARBA00022519"/>
    </source>
</evidence>
<sequence>MINILKQPWPWYISGPLLGLIVPMLLIIDNKKFGVSSIFKHFCTLSRVSKNEYFTYSVRSYFWNFLFVLGVIISGFILFQVILVEQGELSDTGILYFGSKNIEVNGILPKAIFNWSNLFSLTGLVIALGGFLIGFGSRYAGGCTSGHAITGLSLLSLSSLIAVIGFFIGGIIGTFLILDNIL</sequence>
<organism evidence="10 11">
    <name type="scientific">Vicingus serpentipes</name>
    <dbReference type="NCBI Taxonomy" id="1926625"/>
    <lineage>
        <taxon>Bacteria</taxon>
        <taxon>Pseudomonadati</taxon>
        <taxon>Bacteroidota</taxon>
        <taxon>Flavobacteriia</taxon>
        <taxon>Flavobacteriales</taxon>
        <taxon>Vicingaceae</taxon>
        <taxon>Vicingus</taxon>
    </lineage>
</organism>
<dbReference type="Pfam" id="PF04143">
    <property type="entry name" value="Sulf_transp"/>
    <property type="match status" value="1"/>
</dbReference>
<comment type="subcellular location">
    <subcellularLocation>
        <location evidence="1">Cell inner membrane</location>
        <topology evidence="1">Multi-pass membrane protein</topology>
    </subcellularLocation>
</comment>
<dbReference type="InterPro" id="IPR007272">
    <property type="entry name" value="Sulf_transp_TsuA/YedE"/>
</dbReference>
<dbReference type="Proteomes" id="UP000321721">
    <property type="component" value="Unassembled WGS sequence"/>
</dbReference>
<dbReference type="OrthoDB" id="9814020at2"/>
<comment type="similarity">
    <text evidence="8">Belongs to the TsuA/YedE (TC 9.B.102) family.</text>
</comment>
<dbReference type="PANTHER" id="PTHR30574">
    <property type="entry name" value="INNER MEMBRANE PROTEIN YEDE"/>
    <property type="match status" value="1"/>
</dbReference>
<evidence type="ECO:0000256" key="7">
    <source>
        <dbReference type="ARBA" id="ARBA00023136"/>
    </source>
</evidence>
<evidence type="ECO:0000256" key="3">
    <source>
        <dbReference type="ARBA" id="ARBA00022475"/>
    </source>
</evidence>
<keyword evidence="5 9" id="KW-0812">Transmembrane</keyword>
<reference evidence="10 11" key="1">
    <citation type="submission" date="2019-08" db="EMBL/GenBank/DDBJ databases">
        <title>Genome of Vicingus serpentipes NCIMB 15042.</title>
        <authorList>
            <person name="Bowman J.P."/>
        </authorList>
    </citation>
    <scope>NUCLEOTIDE SEQUENCE [LARGE SCALE GENOMIC DNA]</scope>
    <source>
        <strain evidence="10 11">NCIMB 15042</strain>
    </source>
</reference>
<comment type="caution">
    <text evidence="10">The sequence shown here is derived from an EMBL/GenBank/DDBJ whole genome shotgun (WGS) entry which is preliminary data.</text>
</comment>
<evidence type="ECO:0000256" key="8">
    <source>
        <dbReference type="ARBA" id="ARBA00035655"/>
    </source>
</evidence>
<evidence type="ECO:0000256" key="1">
    <source>
        <dbReference type="ARBA" id="ARBA00004429"/>
    </source>
</evidence>
<keyword evidence="6 9" id="KW-1133">Transmembrane helix</keyword>
<keyword evidence="3" id="KW-1003">Cell membrane</keyword>
<keyword evidence="11" id="KW-1185">Reference proteome</keyword>
<gene>
    <name evidence="10" type="ORF">FRY74_09080</name>
</gene>
<evidence type="ECO:0000256" key="2">
    <source>
        <dbReference type="ARBA" id="ARBA00022448"/>
    </source>
</evidence>
<dbReference type="EMBL" id="VOOS01000004">
    <property type="protein sequence ID" value="TXB64859.1"/>
    <property type="molecule type" value="Genomic_DNA"/>
</dbReference>
<keyword evidence="4" id="KW-0997">Cell inner membrane</keyword>
<feature type="transmembrane region" description="Helical" evidence="9">
    <location>
        <begin position="12"/>
        <end position="28"/>
    </location>
</feature>
<proteinExistence type="inferred from homology"/>
<keyword evidence="2" id="KW-0813">Transport</keyword>
<keyword evidence="7 9" id="KW-0472">Membrane</keyword>
<dbReference type="GO" id="GO:0005886">
    <property type="term" value="C:plasma membrane"/>
    <property type="evidence" value="ECO:0007669"/>
    <property type="project" value="UniProtKB-SubCell"/>
</dbReference>
<evidence type="ECO:0000256" key="5">
    <source>
        <dbReference type="ARBA" id="ARBA00022692"/>
    </source>
</evidence>
<dbReference type="PANTHER" id="PTHR30574:SF1">
    <property type="entry name" value="SULPHUR TRANSPORT DOMAIN-CONTAINING PROTEIN"/>
    <property type="match status" value="1"/>
</dbReference>